<dbReference type="Proteomes" id="UP000887576">
    <property type="component" value="Unplaced"/>
</dbReference>
<reference evidence="2" key="1">
    <citation type="submission" date="2022-11" db="UniProtKB">
        <authorList>
            <consortium name="WormBaseParasite"/>
        </authorList>
    </citation>
    <scope>IDENTIFICATION</scope>
</reference>
<dbReference type="WBParaSite" id="JU765_v2.g4704.t1">
    <property type="protein sequence ID" value="JU765_v2.g4704.t1"/>
    <property type="gene ID" value="JU765_v2.g4704"/>
</dbReference>
<name>A0AC34R9I2_9BILA</name>
<proteinExistence type="predicted"/>
<evidence type="ECO:0000313" key="2">
    <source>
        <dbReference type="WBParaSite" id="JU765_v2.g4704.t1"/>
    </source>
</evidence>
<organism evidence="1 2">
    <name type="scientific">Panagrolaimus sp. JU765</name>
    <dbReference type="NCBI Taxonomy" id="591449"/>
    <lineage>
        <taxon>Eukaryota</taxon>
        <taxon>Metazoa</taxon>
        <taxon>Ecdysozoa</taxon>
        <taxon>Nematoda</taxon>
        <taxon>Chromadorea</taxon>
        <taxon>Rhabditida</taxon>
        <taxon>Tylenchina</taxon>
        <taxon>Panagrolaimomorpha</taxon>
        <taxon>Panagrolaimoidea</taxon>
        <taxon>Panagrolaimidae</taxon>
        <taxon>Panagrolaimus</taxon>
    </lineage>
</organism>
<protein>
    <submittedName>
        <fullName evidence="2">Uncharacterized protein</fullName>
    </submittedName>
</protein>
<evidence type="ECO:0000313" key="1">
    <source>
        <dbReference type="Proteomes" id="UP000887576"/>
    </source>
</evidence>
<sequence length="148" mass="16961">MKMRMFLKVVLLAFVVVIVQGRFQTLEEPDYSKIDYDGKPFVRDITLKCTSPAVIQENAIFSVIDADFFTKNRVMATFVAGKDFQAGSSVVKFKIFIPAEVLRDHVSSFQQMKMVYELDDVCTQGSKKIVKNVNEEEINGMPRFKKFL</sequence>
<accession>A0AC34R9I2</accession>